<dbReference type="STRING" id="1150298.ERS852406_02159"/>
<dbReference type="NCBIfam" id="TIGR02937">
    <property type="entry name" value="sigma70-ECF"/>
    <property type="match status" value="1"/>
</dbReference>
<keyword evidence="5" id="KW-0238">DNA-binding</keyword>
<dbReference type="InterPro" id="IPR036388">
    <property type="entry name" value="WH-like_DNA-bd_sf"/>
</dbReference>
<accession>A0A174RG69</accession>
<dbReference type="InterPro" id="IPR013325">
    <property type="entry name" value="RNA_pol_sigma_r2"/>
</dbReference>
<gene>
    <name evidence="7" type="primary">sigF_2</name>
    <name evidence="7" type="ORF">ERS852406_02159</name>
</gene>
<dbReference type="GO" id="GO:0003677">
    <property type="term" value="F:DNA binding"/>
    <property type="evidence" value="ECO:0007669"/>
    <property type="project" value="UniProtKB-KW"/>
</dbReference>
<proteinExistence type="inferred from homology"/>
<dbReference type="SUPFAM" id="SSF88946">
    <property type="entry name" value="Sigma2 domain of RNA polymerase sigma factors"/>
    <property type="match status" value="1"/>
</dbReference>
<dbReference type="PRINTS" id="PR00046">
    <property type="entry name" value="SIGMA70FCT"/>
</dbReference>
<evidence type="ECO:0000256" key="2">
    <source>
        <dbReference type="ARBA" id="ARBA00022969"/>
    </source>
</evidence>
<keyword evidence="2" id="KW-0749">Sporulation</keyword>
<dbReference type="GO" id="GO:0016987">
    <property type="term" value="F:sigma factor activity"/>
    <property type="evidence" value="ECO:0007669"/>
    <property type="project" value="UniProtKB-KW"/>
</dbReference>
<dbReference type="GO" id="GO:0030435">
    <property type="term" value="P:sporulation resulting in formation of a cellular spore"/>
    <property type="evidence" value="ECO:0007669"/>
    <property type="project" value="UniProtKB-KW"/>
</dbReference>
<dbReference type="CDD" id="cd06171">
    <property type="entry name" value="Sigma70_r4"/>
    <property type="match status" value="1"/>
</dbReference>
<dbReference type="Pfam" id="PF04542">
    <property type="entry name" value="Sigma70_r2"/>
    <property type="match status" value="1"/>
</dbReference>
<dbReference type="Gene3D" id="1.20.120.1810">
    <property type="match status" value="1"/>
</dbReference>
<sequence length="238" mass="27350">MEHTLALIEKAHEGDKAARDTLAEENMGLVWSMVRRFANRGVEMEDLCQIGSIGLLKAIDKFDPSFEVCFSTYAVPMIAGEIRRFLRSEGMVKVSRPIRELAWKAYAVRERLERENGRDPTLAEIAGELDVTVEEIVEAMESGAEVESLQKTIYQGENHDISLMDRIPEKENGQEKLLNRIFLEELLGRLPAKERQLIYMRYFQDMTQAQIAGKLGISQVQVSRMEKKILRQMRMEKV</sequence>
<keyword evidence="4" id="KW-0731">Sigma factor</keyword>
<dbReference type="Pfam" id="PF04539">
    <property type="entry name" value="Sigma70_r3"/>
    <property type="match status" value="1"/>
</dbReference>
<evidence type="ECO:0000313" key="8">
    <source>
        <dbReference type="Proteomes" id="UP000095706"/>
    </source>
</evidence>
<reference evidence="7 8" key="1">
    <citation type="submission" date="2015-09" db="EMBL/GenBank/DDBJ databases">
        <authorList>
            <consortium name="Pathogen Informatics"/>
        </authorList>
    </citation>
    <scope>NUCLEOTIDE SEQUENCE [LARGE SCALE GENOMIC DNA]</scope>
    <source>
        <strain evidence="7 8">2789STDY5608849</strain>
    </source>
</reference>
<dbReference type="PANTHER" id="PTHR30385">
    <property type="entry name" value="SIGMA FACTOR F FLAGELLAR"/>
    <property type="match status" value="1"/>
</dbReference>
<comment type="similarity">
    <text evidence="1">Belongs to the sigma-70 factor family.</text>
</comment>
<dbReference type="GO" id="GO:0006352">
    <property type="term" value="P:DNA-templated transcription initiation"/>
    <property type="evidence" value="ECO:0007669"/>
    <property type="project" value="InterPro"/>
</dbReference>
<keyword evidence="6" id="KW-0804">Transcription</keyword>
<dbReference type="InterPro" id="IPR014284">
    <property type="entry name" value="RNA_pol_sigma-70_dom"/>
</dbReference>
<dbReference type="Gene3D" id="1.10.10.10">
    <property type="entry name" value="Winged helix-like DNA-binding domain superfamily/Winged helix DNA-binding domain"/>
    <property type="match status" value="2"/>
</dbReference>
<keyword evidence="3" id="KW-0805">Transcription regulation</keyword>
<evidence type="ECO:0000256" key="4">
    <source>
        <dbReference type="ARBA" id="ARBA00023082"/>
    </source>
</evidence>
<dbReference type="GeneID" id="79855778"/>
<dbReference type="Proteomes" id="UP000095706">
    <property type="component" value="Unassembled WGS sequence"/>
</dbReference>
<dbReference type="OrthoDB" id="9809557at2"/>
<dbReference type="SUPFAM" id="SSF88659">
    <property type="entry name" value="Sigma3 and sigma4 domains of RNA polymerase sigma factors"/>
    <property type="match status" value="2"/>
</dbReference>
<dbReference type="PROSITE" id="PS50943">
    <property type="entry name" value="HTH_CROC1"/>
    <property type="match status" value="1"/>
</dbReference>
<organism evidence="7 8">
    <name type="scientific">Fusicatenibacter saccharivorans</name>
    <dbReference type="NCBI Taxonomy" id="1150298"/>
    <lineage>
        <taxon>Bacteria</taxon>
        <taxon>Bacillati</taxon>
        <taxon>Bacillota</taxon>
        <taxon>Clostridia</taxon>
        <taxon>Lachnospirales</taxon>
        <taxon>Lachnospiraceae</taxon>
        <taxon>Fusicatenibacter</taxon>
    </lineage>
</organism>
<dbReference type="Pfam" id="PF04545">
    <property type="entry name" value="Sigma70_r4"/>
    <property type="match status" value="1"/>
</dbReference>
<dbReference type="PROSITE" id="PS00716">
    <property type="entry name" value="SIGMA70_2"/>
    <property type="match status" value="1"/>
</dbReference>
<dbReference type="InterPro" id="IPR001387">
    <property type="entry name" value="Cro/C1-type_HTH"/>
</dbReference>
<evidence type="ECO:0000256" key="3">
    <source>
        <dbReference type="ARBA" id="ARBA00023015"/>
    </source>
</evidence>
<dbReference type="InterPro" id="IPR007624">
    <property type="entry name" value="RNA_pol_sigma70_r3"/>
</dbReference>
<evidence type="ECO:0000256" key="6">
    <source>
        <dbReference type="ARBA" id="ARBA00023163"/>
    </source>
</evidence>
<dbReference type="EMBL" id="CYYV01000010">
    <property type="protein sequence ID" value="CUO52075.1"/>
    <property type="molecule type" value="Genomic_DNA"/>
</dbReference>
<dbReference type="AlphaFoldDB" id="A0A174RG69"/>
<dbReference type="InterPro" id="IPR014322">
    <property type="entry name" value="RNA_pol_sigma-B/F/G"/>
</dbReference>
<dbReference type="InterPro" id="IPR007627">
    <property type="entry name" value="RNA_pol_sigma70_r2"/>
</dbReference>
<dbReference type="NCBIfam" id="TIGR02980">
    <property type="entry name" value="SigBFG"/>
    <property type="match status" value="1"/>
</dbReference>
<name>A0A174RG69_9FIRM</name>
<dbReference type="PIRSF" id="PIRSF000770">
    <property type="entry name" value="RNA_pol_sigma-SigE/K"/>
    <property type="match status" value="1"/>
</dbReference>
<evidence type="ECO:0000313" key="7">
    <source>
        <dbReference type="EMBL" id="CUO52075.1"/>
    </source>
</evidence>
<dbReference type="InterPro" id="IPR000943">
    <property type="entry name" value="RNA_pol_sigma70"/>
</dbReference>
<evidence type="ECO:0000256" key="1">
    <source>
        <dbReference type="ARBA" id="ARBA00007788"/>
    </source>
</evidence>
<evidence type="ECO:0000256" key="5">
    <source>
        <dbReference type="ARBA" id="ARBA00023125"/>
    </source>
</evidence>
<protein>
    <submittedName>
        <fullName evidence="7">Stage II sporulation protein AC</fullName>
    </submittedName>
</protein>
<dbReference type="InterPro" id="IPR013324">
    <property type="entry name" value="RNA_pol_sigma_r3/r4-like"/>
</dbReference>
<dbReference type="RefSeq" id="WP_055220004.1">
    <property type="nucleotide sequence ID" value="NZ_CAXSRP010000007.1"/>
</dbReference>
<dbReference type="InterPro" id="IPR007630">
    <property type="entry name" value="RNA_pol_sigma70_r4"/>
</dbReference>